<evidence type="ECO:0000256" key="1">
    <source>
        <dbReference type="ARBA" id="ARBA00004141"/>
    </source>
</evidence>
<proteinExistence type="inferred from homology"/>
<evidence type="ECO:0000256" key="8">
    <source>
        <dbReference type="SAM" id="Phobius"/>
    </source>
</evidence>
<feature type="transmembrane region" description="Helical" evidence="8">
    <location>
        <begin position="6"/>
        <end position="25"/>
    </location>
</feature>
<keyword evidence="5 8" id="KW-0472">Membrane</keyword>
<dbReference type="GO" id="GO:0015986">
    <property type="term" value="P:proton motive force-driven ATP synthesis"/>
    <property type="evidence" value="ECO:0007669"/>
    <property type="project" value="InterPro"/>
</dbReference>
<keyword evidence="11" id="KW-1185">Reference proteome</keyword>
<evidence type="ECO:0000256" key="2">
    <source>
        <dbReference type="ARBA" id="ARBA00006704"/>
    </source>
</evidence>
<dbReference type="InterPro" id="IPR000454">
    <property type="entry name" value="ATP_synth_F0_csu"/>
</dbReference>
<gene>
    <name evidence="10" type="ORF">SAMN04489758_10743</name>
</gene>
<dbReference type="GO" id="GO:0015078">
    <property type="term" value="F:proton transmembrane transporter activity"/>
    <property type="evidence" value="ECO:0007669"/>
    <property type="project" value="InterPro"/>
</dbReference>
<dbReference type="InterPro" id="IPR002379">
    <property type="entry name" value="ATPase_proteolipid_c-like_dom"/>
</dbReference>
<sequence>MTILEFILPALVVILLSLPLVKMFRGKVSAKSAKIRLATHIAGFVGAVCLALYLAAVTNGVHAQDSAVITGTIAQGLGFLAAALATGLSALGAGIAVAAAAPAAIGAFSENEKNFGKSLIFVALGEGVAIYGLLISILIINKI</sequence>
<dbReference type="Proteomes" id="UP000198558">
    <property type="component" value="Unassembled WGS sequence"/>
</dbReference>
<dbReference type="EMBL" id="FOIN01000007">
    <property type="protein sequence ID" value="SET34834.1"/>
    <property type="molecule type" value="Genomic_DNA"/>
</dbReference>
<dbReference type="AlphaFoldDB" id="A0A1I0DRM6"/>
<accession>A0A1I0DRM6</accession>
<dbReference type="OrthoDB" id="5771683at2"/>
<comment type="subcellular location">
    <subcellularLocation>
        <location evidence="1">Membrane</location>
        <topology evidence="1">Multi-pass membrane protein</topology>
    </subcellularLocation>
</comment>
<feature type="domain" description="V-ATPase proteolipid subunit C-like" evidence="9">
    <location>
        <begin position="80"/>
        <end position="139"/>
    </location>
</feature>
<feature type="transmembrane region" description="Helical" evidence="8">
    <location>
        <begin position="119"/>
        <end position="140"/>
    </location>
</feature>
<dbReference type="GO" id="GO:0045259">
    <property type="term" value="C:proton-transporting ATP synthase complex"/>
    <property type="evidence" value="ECO:0007669"/>
    <property type="project" value="InterPro"/>
</dbReference>
<dbReference type="Gene3D" id="1.20.120.610">
    <property type="entry name" value="lithium bound rotor ring of v- atpase"/>
    <property type="match status" value="1"/>
</dbReference>
<evidence type="ECO:0000256" key="5">
    <source>
        <dbReference type="ARBA" id="ARBA00023136"/>
    </source>
</evidence>
<evidence type="ECO:0000313" key="11">
    <source>
        <dbReference type="Proteomes" id="UP000198558"/>
    </source>
</evidence>
<feature type="transmembrane region" description="Helical" evidence="8">
    <location>
        <begin position="37"/>
        <end position="57"/>
    </location>
</feature>
<dbReference type="SUPFAM" id="SSF81333">
    <property type="entry name" value="F1F0 ATP synthase subunit C"/>
    <property type="match status" value="1"/>
</dbReference>
<dbReference type="RefSeq" id="WP_092353031.1">
    <property type="nucleotide sequence ID" value="NZ_CAMTSG010000029.1"/>
</dbReference>
<dbReference type="CDD" id="cd18120">
    <property type="entry name" value="ATP-synt_Vo_Ao_c"/>
    <property type="match status" value="1"/>
</dbReference>
<evidence type="ECO:0000256" key="6">
    <source>
        <dbReference type="ARBA" id="ARBA00032200"/>
    </source>
</evidence>
<feature type="transmembrane region" description="Helical" evidence="8">
    <location>
        <begin position="77"/>
        <end position="107"/>
    </location>
</feature>
<reference evidence="11" key="1">
    <citation type="submission" date="2016-10" db="EMBL/GenBank/DDBJ databases">
        <authorList>
            <person name="Varghese N."/>
            <person name="Submissions S."/>
        </authorList>
    </citation>
    <scope>NUCLEOTIDE SEQUENCE [LARGE SCALE GENOMIC DNA]</scope>
    <source>
        <strain evidence="11">DSM 1551</strain>
    </source>
</reference>
<comment type="similarity">
    <text evidence="2">Belongs to the ATPase C chain family.</text>
</comment>
<keyword evidence="4 8" id="KW-1133">Transmembrane helix</keyword>
<evidence type="ECO:0000256" key="7">
    <source>
        <dbReference type="ARBA" id="ARBA00032887"/>
    </source>
</evidence>
<dbReference type="GeneID" id="78287977"/>
<protein>
    <recommendedName>
        <fullName evidence="6">ATP synthase F(0) sector subunit c</fullName>
    </recommendedName>
    <alternativeName>
        <fullName evidence="7">F-type ATPase subunit c</fullName>
    </alternativeName>
</protein>
<evidence type="ECO:0000259" key="9">
    <source>
        <dbReference type="Pfam" id="PF00137"/>
    </source>
</evidence>
<organism evidence="10 11">
    <name type="scientific">Thomasclavelia cocleata</name>
    <dbReference type="NCBI Taxonomy" id="69824"/>
    <lineage>
        <taxon>Bacteria</taxon>
        <taxon>Bacillati</taxon>
        <taxon>Bacillota</taxon>
        <taxon>Erysipelotrichia</taxon>
        <taxon>Erysipelotrichales</taxon>
        <taxon>Coprobacillaceae</taxon>
        <taxon>Thomasclavelia</taxon>
    </lineage>
</organism>
<evidence type="ECO:0000256" key="4">
    <source>
        <dbReference type="ARBA" id="ARBA00022989"/>
    </source>
</evidence>
<dbReference type="PRINTS" id="PR00124">
    <property type="entry name" value="ATPASEC"/>
</dbReference>
<name>A0A1I0DRM6_9FIRM</name>
<dbReference type="InterPro" id="IPR035921">
    <property type="entry name" value="F/V-ATP_Csub_sf"/>
</dbReference>
<dbReference type="GO" id="GO:0033177">
    <property type="term" value="C:proton-transporting two-sector ATPase complex, proton-transporting domain"/>
    <property type="evidence" value="ECO:0007669"/>
    <property type="project" value="InterPro"/>
</dbReference>
<keyword evidence="3 8" id="KW-0812">Transmembrane</keyword>
<evidence type="ECO:0000313" key="10">
    <source>
        <dbReference type="EMBL" id="SET34834.1"/>
    </source>
</evidence>
<evidence type="ECO:0000256" key="3">
    <source>
        <dbReference type="ARBA" id="ARBA00022692"/>
    </source>
</evidence>
<dbReference type="Pfam" id="PF00137">
    <property type="entry name" value="ATP-synt_C"/>
    <property type="match status" value="1"/>
</dbReference>